<feature type="region of interest" description="Disordered" evidence="1">
    <location>
        <begin position="1"/>
        <end position="137"/>
    </location>
</feature>
<dbReference type="EMBL" id="KV423986">
    <property type="protein sequence ID" value="KZT55946.1"/>
    <property type="molecule type" value="Genomic_DNA"/>
</dbReference>
<accession>A0A165F0T9</accession>
<organism evidence="2 3">
    <name type="scientific">Calocera cornea HHB12733</name>
    <dbReference type="NCBI Taxonomy" id="1353952"/>
    <lineage>
        <taxon>Eukaryota</taxon>
        <taxon>Fungi</taxon>
        <taxon>Dikarya</taxon>
        <taxon>Basidiomycota</taxon>
        <taxon>Agaricomycotina</taxon>
        <taxon>Dacrymycetes</taxon>
        <taxon>Dacrymycetales</taxon>
        <taxon>Dacrymycetaceae</taxon>
        <taxon>Calocera</taxon>
    </lineage>
</organism>
<feature type="compositionally biased region" description="Basic and acidic residues" evidence="1">
    <location>
        <begin position="65"/>
        <end position="78"/>
    </location>
</feature>
<proteinExistence type="predicted"/>
<feature type="compositionally biased region" description="Low complexity" evidence="1">
    <location>
        <begin position="98"/>
        <end position="108"/>
    </location>
</feature>
<protein>
    <submittedName>
        <fullName evidence="2">Uncharacterized protein</fullName>
    </submittedName>
</protein>
<keyword evidence="3" id="KW-1185">Reference proteome</keyword>
<dbReference type="Proteomes" id="UP000076842">
    <property type="component" value="Unassembled WGS sequence"/>
</dbReference>
<dbReference type="InParanoid" id="A0A165F0T9"/>
<sequence>MRDTGREGGGMGAGNGGTDVRVRASRSGLVLLWGHRGRGRPSDGGAHRGQTQRWSGRQRGMGSERASERARRSEHRGDTAVLTGPSPPHTPNEHHTHAPPTNTHAGPGHIPPHAHPPFRKTPPTITAPGMTDTRSGRALLLL</sequence>
<gene>
    <name evidence="2" type="ORF">CALCODRAFT_336695</name>
</gene>
<reference evidence="2 3" key="1">
    <citation type="journal article" date="2016" name="Mol. Biol. Evol.">
        <title>Comparative Genomics of Early-Diverging Mushroom-Forming Fungi Provides Insights into the Origins of Lignocellulose Decay Capabilities.</title>
        <authorList>
            <person name="Nagy L.G."/>
            <person name="Riley R."/>
            <person name="Tritt A."/>
            <person name="Adam C."/>
            <person name="Daum C."/>
            <person name="Floudas D."/>
            <person name="Sun H."/>
            <person name="Yadav J.S."/>
            <person name="Pangilinan J."/>
            <person name="Larsson K.H."/>
            <person name="Matsuura K."/>
            <person name="Barry K."/>
            <person name="Labutti K."/>
            <person name="Kuo R."/>
            <person name="Ohm R.A."/>
            <person name="Bhattacharya S.S."/>
            <person name="Shirouzu T."/>
            <person name="Yoshinaga Y."/>
            <person name="Martin F.M."/>
            <person name="Grigoriev I.V."/>
            <person name="Hibbett D.S."/>
        </authorList>
    </citation>
    <scope>NUCLEOTIDE SEQUENCE [LARGE SCALE GENOMIC DNA]</scope>
    <source>
        <strain evidence="2 3">HHB12733</strain>
    </source>
</reference>
<name>A0A165F0T9_9BASI</name>
<evidence type="ECO:0000313" key="2">
    <source>
        <dbReference type="EMBL" id="KZT55946.1"/>
    </source>
</evidence>
<feature type="compositionally biased region" description="Gly residues" evidence="1">
    <location>
        <begin position="7"/>
        <end position="17"/>
    </location>
</feature>
<dbReference type="AlphaFoldDB" id="A0A165F0T9"/>
<evidence type="ECO:0000313" key="3">
    <source>
        <dbReference type="Proteomes" id="UP000076842"/>
    </source>
</evidence>
<evidence type="ECO:0000256" key="1">
    <source>
        <dbReference type="SAM" id="MobiDB-lite"/>
    </source>
</evidence>